<dbReference type="AlphaFoldDB" id="A0AAV1QSM1"/>
<name>A0AAV1QSM1_9ROSI</name>
<gene>
    <name evidence="2" type="ORF">DCAF_LOCUS1440</name>
</gene>
<dbReference type="Proteomes" id="UP001314170">
    <property type="component" value="Unassembled WGS sequence"/>
</dbReference>
<reference evidence="2 3" key="1">
    <citation type="submission" date="2024-01" db="EMBL/GenBank/DDBJ databases">
        <authorList>
            <person name="Waweru B."/>
        </authorList>
    </citation>
    <scope>NUCLEOTIDE SEQUENCE [LARGE SCALE GENOMIC DNA]</scope>
</reference>
<feature type="compositionally biased region" description="Polar residues" evidence="1">
    <location>
        <begin position="52"/>
        <end position="77"/>
    </location>
</feature>
<sequence>MKDREVRLKSEIEVSEAKGQKAINGKQIQGIRCRVSATKEVARENGNKTEKYNGTNHIDTSQFSKIPPSNGNVMPIE</sequence>
<evidence type="ECO:0000313" key="3">
    <source>
        <dbReference type="Proteomes" id="UP001314170"/>
    </source>
</evidence>
<evidence type="ECO:0000256" key="1">
    <source>
        <dbReference type="SAM" id="MobiDB-lite"/>
    </source>
</evidence>
<feature type="region of interest" description="Disordered" evidence="1">
    <location>
        <begin position="44"/>
        <end position="77"/>
    </location>
</feature>
<protein>
    <submittedName>
        <fullName evidence="2">Uncharacterized protein</fullName>
    </submittedName>
</protein>
<evidence type="ECO:0000313" key="2">
    <source>
        <dbReference type="EMBL" id="CAK7323810.1"/>
    </source>
</evidence>
<proteinExistence type="predicted"/>
<comment type="caution">
    <text evidence="2">The sequence shown here is derived from an EMBL/GenBank/DDBJ whole genome shotgun (WGS) entry which is preliminary data.</text>
</comment>
<dbReference type="EMBL" id="CAWUPB010000136">
    <property type="protein sequence ID" value="CAK7323810.1"/>
    <property type="molecule type" value="Genomic_DNA"/>
</dbReference>
<keyword evidence="3" id="KW-1185">Reference proteome</keyword>
<organism evidence="2 3">
    <name type="scientific">Dovyalis caffra</name>
    <dbReference type="NCBI Taxonomy" id="77055"/>
    <lineage>
        <taxon>Eukaryota</taxon>
        <taxon>Viridiplantae</taxon>
        <taxon>Streptophyta</taxon>
        <taxon>Embryophyta</taxon>
        <taxon>Tracheophyta</taxon>
        <taxon>Spermatophyta</taxon>
        <taxon>Magnoliopsida</taxon>
        <taxon>eudicotyledons</taxon>
        <taxon>Gunneridae</taxon>
        <taxon>Pentapetalae</taxon>
        <taxon>rosids</taxon>
        <taxon>fabids</taxon>
        <taxon>Malpighiales</taxon>
        <taxon>Salicaceae</taxon>
        <taxon>Flacourtieae</taxon>
        <taxon>Dovyalis</taxon>
    </lineage>
</organism>
<accession>A0AAV1QSM1</accession>